<organism evidence="11 12">
    <name type="scientific">Fusarium tricinctum</name>
    <dbReference type="NCBI Taxonomy" id="61284"/>
    <lineage>
        <taxon>Eukaryota</taxon>
        <taxon>Fungi</taxon>
        <taxon>Dikarya</taxon>
        <taxon>Ascomycota</taxon>
        <taxon>Pezizomycotina</taxon>
        <taxon>Sordariomycetes</taxon>
        <taxon>Hypocreomycetidae</taxon>
        <taxon>Hypocreales</taxon>
        <taxon>Nectriaceae</taxon>
        <taxon>Fusarium</taxon>
        <taxon>Fusarium tricinctum species complex</taxon>
    </lineage>
</organism>
<comment type="caution">
    <text evidence="11">The sequence shown here is derived from an EMBL/GenBank/DDBJ whole genome shotgun (WGS) entry which is preliminary data.</text>
</comment>
<dbReference type="EMBL" id="JAGPXF010000003">
    <property type="protein sequence ID" value="KAH7251409.1"/>
    <property type="molecule type" value="Genomic_DNA"/>
</dbReference>
<evidence type="ECO:0000256" key="4">
    <source>
        <dbReference type="ARBA" id="ARBA00013948"/>
    </source>
</evidence>
<dbReference type="SUPFAM" id="SSF56112">
    <property type="entry name" value="Protein kinase-like (PK-like)"/>
    <property type="match status" value="1"/>
</dbReference>
<sequence>MIKPEERFMSEGQTYFGSKEIPDAPAYCSVWGWDQLRMIKVKGTAKLFPPDEDLEVPILAQLADYLSPQISAVTVDNDGLISEVSTDPMEDDTEFVAYLPSSTTESLHGCRTINYSRLQEIDRLGPGVDLSLYSDESGNSQKVAFKFNPLGKPRRLQMAWDELNILKSLPPHENIVPLDRVVLEDSESRVIGFTTKYIPGGTLEDTKLPFRFEWLQQLTQLIDFLNLDLGIMHQDVAPRNLLIDPETHKILLFDFDWVACGKKNLLDGSDDVTGVSFTDIPHWDRTMDMVQSIPEWLCNRELDSGVSTFRNFLNEWVAKRRSCDDMQQYLNAPNQLGWPDLPMQPDYDVPFEMGTDDNGETRWVTGPRMRRIAIRKGQYIFRWERPPQSRLRMSKNNV</sequence>
<dbReference type="Gene3D" id="1.10.510.10">
    <property type="entry name" value="Transferase(Phosphotransferase) domain 1"/>
    <property type="match status" value="1"/>
</dbReference>
<evidence type="ECO:0000256" key="9">
    <source>
        <dbReference type="ARBA" id="ARBA00048679"/>
    </source>
</evidence>
<evidence type="ECO:0000256" key="2">
    <source>
        <dbReference type="ARBA" id="ARBA00011534"/>
    </source>
</evidence>
<dbReference type="PROSITE" id="PS00109">
    <property type="entry name" value="PROTEIN_KINASE_TYR"/>
    <property type="match status" value="1"/>
</dbReference>
<dbReference type="Proteomes" id="UP000813427">
    <property type="component" value="Unassembled WGS sequence"/>
</dbReference>
<comment type="catalytic activity">
    <reaction evidence="9">
        <text>L-seryl-[protein] + ATP = O-phospho-L-seryl-[protein] + ADP + H(+)</text>
        <dbReference type="Rhea" id="RHEA:17989"/>
        <dbReference type="Rhea" id="RHEA-COMP:9863"/>
        <dbReference type="Rhea" id="RHEA-COMP:11604"/>
        <dbReference type="ChEBI" id="CHEBI:15378"/>
        <dbReference type="ChEBI" id="CHEBI:29999"/>
        <dbReference type="ChEBI" id="CHEBI:30616"/>
        <dbReference type="ChEBI" id="CHEBI:83421"/>
        <dbReference type="ChEBI" id="CHEBI:456216"/>
        <dbReference type="EC" id="2.7.11.1"/>
    </reaction>
</comment>
<dbReference type="PROSITE" id="PS50011">
    <property type="entry name" value="PROTEIN_KINASE_DOM"/>
    <property type="match status" value="1"/>
</dbReference>
<dbReference type="OrthoDB" id="4062651at2759"/>
<dbReference type="InterPro" id="IPR008266">
    <property type="entry name" value="Tyr_kinase_AS"/>
</dbReference>
<comment type="function">
    <text evidence="1">Component of the EKC/KEOPS complex that is required for the formation of a threonylcarbamoyl group on adenosine at position 37 (t(6)A37) in tRNAs that read codons beginning with adenine. The complex is probably involved in the transfer of the threonylcarbamoyl moiety of threonylcarbamoyl-AMP (TC-AMP) to the N6 group of A37. BUD32 has ATPase activity in the context of the EKC/KEOPS complex and likely plays a supporting role to the catalytic subunit KAE1. The EKC/KEOPS complex also promotes both telomere uncapping and telomere elongation. The complex is required for efficient recruitment of transcriptional coactivators.</text>
</comment>
<comment type="catalytic activity">
    <reaction evidence="8">
        <text>L-threonyl-[protein] + ATP = O-phospho-L-threonyl-[protein] + ADP + H(+)</text>
        <dbReference type="Rhea" id="RHEA:46608"/>
        <dbReference type="Rhea" id="RHEA-COMP:11060"/>
        <dbReference type="Rhea" id="RHEA-COMP:11605"/>
        <dbReference type="ChEBI" id="CHEBI:15378"/>
        <dbReference type="ChEBI" id="CHEBI:30013"/>
        <dbReference type="ChEBI" id="CHEBI:30616"/>
        <dbReference type="ChEBI" id="CHEBI:61977"/>
        <dbReference type="ChEBI" id="CHEBI:456216"/>
        <dbReference type="EC" id="2.7.11.1"/>
    </reaction>
</comment>
<evidence type="ECO:0000256" key="6">
    <source>
        <dbReference type="ARBA" id="ARBA00030980"/>
    </source>
</evidence>
<protein>
    <recommendedName>
        <fullName evidence="5">EKC/KEOPS complex subunit BUD32</fullName>
        <ecNumber evidence="3">2.7.11.1</ecNumber>
    </recommendedName>
    <alternativeName>
        <fullName evidence="6 7">Atypical Serine/threonine protein kinase BUD32</fullName>
    </alternativeName>
    <alternativeName>
        <fullName evidence="4">EKC/KEOPS complex subunit bud32</fullName>
    </alternativeName>
</protein>
<dbReference type="GO" id="GO:0004674">
    <property type="term" value="F:protein serine/threonine kinase activity"/>
    <property type="evidence" value="ECO:0007669"/>
    <property type="project" value="UniProtKB-EC"/>
</dbReference>
<dbReference type="InterPro" id="IPR000719">
    <property type="entry name" value="Prot_kinase_dom"/>
</dbReference>
<accession>A0A8K0S2Z2</accession>
<dbReference type="SMART" id="SM00220">
    <property type="entry name" value="S_TKc"/>
    <property type="match status" value="1"/>
</dbReference>
<evidence type="ECO:0000256" key="7">
    <source>
        <dbReference type="ARBA" id="ARBA00033194"/>
    </source>
</evidence>
<dbReference type="EC" id="2.7.11.1" evidence="3"/>
<keyword evidence="12" id="KW-1185">Reference proteome</keyword>
<evidence type="ECO:0000313" key="11">
    <source>
        <dbReference type="EMBL" id="KAH7251409.1"/>
    </source>
</evidence>
<name>A0A8K0S2Z2_9HYPO</name>
<evidence type="ECO:0000313" key="12">
    <source>
        <dbReference type="Proteomes" id="UP000813427"/>
    </source>
</evidence>
<dbReference type="Pfam" id="PF00069">
    <property type="entry name" value="Pkinase"/>
    <property type="match status" value="1"/>
</dbReference>
<reference evidence="11" key="1">
    <citation type="journal article" date="2021" name="Nat. Commun.">
        <title>Genetic determinants of endophytism in the Arabidopsis root mycobiome.</title>
        <authorList>
            <person name="Mesny F."/>
            <person name="Miyauchi S."/>
            <person name="Thiergart T."/>
            <person name="Pickel B."/>
            <person name="Atanasova L."/>
            <person name="Karlsson M."/>
            <person name="Huettel B."/>
            <person name="Barry K.W."/>
            <person name="Haridas S."/>
            <person name="Chen C."/>
            <person name="Bauer D."/>
            <person name="Andreopoulos W."/>
            <person name="Pangilinan J."/>
            <person name="LaButti K."/>
            <person name="Riley R."/>
            <person name="Lipzen A."/>
            <person name="Clum A."/>
            <person name="Drula E."/>
            <person name="Henrissat B."/>
            <person name="Kohler A."/>
            <person name="Grigoriev I.V."/>
            <person name="Martin F.M."/>
            <person name="Hacquard S."/>
        </authorList>
    </citation>
    <scope>NUCLEOTIDE SEQUENCE</scope>
    <source>
        <strain evidence="11">MPI-SDFR-AT-0068</strain>
    </source>
</reference>
<evidence type="ECO:0000256" key="5">
    <source>
        <dbReference type="ARBA" id="ARBA00019973"/>
    </source>
</evidence>
<evidence type="ECO:0000256" key="3">
    <source>
        <dbReference type="ARBA" id="ARBA00012513"/>
    </source>
</evidence>
<evidence type="ECO:0000256" key="8">
    <source>
        <dbReference type="ARBA" id="ARBA00047899"/>
    </source>
</evidence>
<comment type="subunit">
    <text evidence="2">Component of the EKC/KEOPS complex composed of at least BUD32, CGI121, GON7, KAE1 and PCC1; the whole complex dimerizes.</text>
</comment>
<proteinExistence type="predicted"/>
<dbReference type="GO" id="GO:0005524">
    <property type="term" value="F:ATP binding"/>
    <property type="evidence" value="ECO:0007669"/>
    <property type="project" value="InterPro"/>
</dbReference>
<evidence type="ECO:0000256" key="1">
    <source>
        <dbReference type="ARBA" id="ARBA00003747"/>
    </source>
</evidence>
<dbReference type="InterPro" id="IPR011009">
    <property type="entry name" value="Kinase-like_dom_sf"/>
</dbReference>
<feature type="domain" description="Protein kinase" evidence="10">
    <location>
        <begin position="118"/>
        <end position="398"/>
    </location>
</feature>
<gene>
    <name evidence="11" type="ORF">BKA59DRAFT_524654</name>
</gene>
<evidence type="ECO:0000259" key="10">
    <source>
        <dbReference type="PROSITE" id="PS50011"/>
    </source>
</evidence>
<dbReference type="AlphaFoldDB" id="A0A8K0S2Z2"/>